<gene>
    <name evidence="2" type="ORF">MBAV_004931</name>
</gene>
<comment type="caution">
    <text evidence="2">The sequence shown here is derived from an EMBL/GenBank/DDBJ whole genome shotgun (WGS) entry which is preliminary data.</text>
</comment>
<proteinExistence type="predicted"/>
<accession>A0A0F3GLW7</accession>
<dbReference type="InterPro" id="IPR013517">
    <property type="entry name" value="FG-GAP"/>
</dbReference>
<dbReference type="EMBL" id="LACI01002135">
    <property type="protein sequence ID" value="KJU82876.1"/>
    <property type="molecule type" value="Genomic_DNA"/>
</dbReference>
<dbReference type="Gene3D" id="2.60.40.10">
    <property type="entry name" value="Immunoglobulins"/>
    <property type="match status" value="1"/>
</dbReference>
<protein>
    <submittedName>
        <fullName evidence="2">FG-GAP repeat-containing protein</fullName>
    </submittedName>
</protein>
<evidence type="ECO:0000256" key="1">
    <source>
        <dbReference type="ARBA" id="ARBA00022729"/>
    </source>
</evidence>
<keyword evidence="3" id="KW-1185">Reference proteome</keyword>
<evidence type="ECO:0000313" key="3">
    <source>
        <dbReference type="Proteomes" id="UP000033423"/>
    </source>
</evidence>
<dbReference type="InterPro" id="IPR028994">
    <property type="entry name" value="Integrin_alpha_N"/>
</dbReference>
<dbReference type="SUPFAM" id="SSF49265">
    <property type="entry name" value="Fibronectin type III"/>
    <property type="match status" value="1"/>
</dbReference>
<dbReference type="Pfam" id="PF01839">
    <property type="entry name" value="FG-GAP"/>
    <property type="match status" value="1"/>
</dbReference>
<name>A0A0F3GLW7_9BACT</name>
<dbReference type="InterPro" id="IPR013783">
    <property type="entry name" value="Ig-like_fold"/>
</dbReference>
<reference evidence="2 3" key="1">
    <citation type="submission" date="2015-02" db="EMBL/GenBank/DDBJ databases">
        <title>Single-cell genomics of uncultivated deep-branching MTB reveals a conserved set of magnetosome genes.</title>
        <authorList>
            <person name="Kolinko S."/>
            <person name="Richter M."/>
            <person name="Glockner F.O."/>
            <person name="Brachmann A."/>
            <person name="Schuler D."/>
        </authorList>
    </citation>
    <scope>NUCLEOTIDE SEQUENCE [LARGE SCALE GENOMIC DNA]</scope>
    <source>
        <strain evidence="2">TM-1</strain>
    </source>
</reference>
<sequence>MVDHFNNRIQKFAINGTPPAIPSTPGNIGAFHATGGLSLSWDIVAGATYYVLYHGSDKAVTITNYDGGIYSVRDDFYQKGQNTGQTYVYTMKACNSAGCSAGSDLFTQTFTRVVFNGDFDGDGKRDVLWRNANTGQIVIWLMNGASIVSTASPSTLDLNWQIQGIADFNKDGKADILWRHIKTGEVAIWLMNGAAIANTQSVGQIDINWQIQSLGDFNGDGMSDVLWRNANTGDMVIWLMNGSDILQHGAVATVDPNWQIQGVSDFNGDGKSDLMWRNAETGQVAIWQMNDATITAVNPVATVPANWHIRGVQSQGGGNSNILWQDSIGGDVYAWQMSNSTIASGGYIARAVPDNWKIIGVGDFYGKGSKPITKDDYTGSQSDVLWQDTSSGDIYLMSTGGSDYPATNIPAGWFNE</sequence>
<dbReference type="PATRIC" id="fig|29290.4.peg.6531"/>
<dbReference type="Pfam" id="PF13517">
    <property type="entry name" value="FG-GAP_3"/>
    <property type="match status" value="1"/>
</dbReference>
<dbReference type="PANTHER" id="PTHR46580">
    <property type="entry name" value="SENSOR KINASE-RELATED"/>
    <property type="match status" value="1"/>
</dbReference>
<organism evidence="2 3">
    <name type="scientific">Candidatus Magnetobacterium bavaricum</name>
    <dbReference type="NCBI Taxonomy" id="29290"/>
    <lineage>
        <taxon>Bacteria</taxon>
        <taxon>Pseudomonadati</taxon>
        <taxon>Nitrospirota</taxon>
        <taxon>Thermodesulfovibrionia</taxon>
        <taxon>Thermodesulfovibrionales</taxon>
        <taxon>Candidatus Magnetobacteriaceae</taxon>
        <taxon>Candidatus Magnetobacterium</taxon>
    </lineage>
</organism>
<dbReference type="SUPFAM" id="SSF69318">
    <property type="entry name" value="Integrin alpha N-terminal domain"/>
    <property type="match status" value="1"/>
</dbReference>
<keyword evidence="1" id="KW-0732">Signal</keyword>
<dbReference type="Proteomes" id="UP000033423">
    <property type="component" value="Unassembled WGS sequence"/>
</dbReference>
<dbReference type="InterPro" id="IPR036116">
    <property type="entry name" value="FN3_sf"/>
</dbReference>
<dbReference type="Gene3D" id="2.130.10.130">
    <property type="entry name" value="Integrin alpha, N-terminal"/>
    <property type="match status" value="1"/>
</dbReference>
<evidence type="ECO:0000313" key="2">
    <source>
        <dbReference type="EMBL" id="KJU82876.1"/>
    </source>
</evidence>
<dbReference type="AlphaFoldDB" id="A0A0F3GLW7"/>
<dbReference type="PANTHER" id="PTHR46580:SF2">
    <property type="entry name" value="MAM DOMAIN-CONTAINING PROTEIN"/>
    <property type="match status" value="1"/>
</dbReference>